<evidence type="ECO:0000313" key="3">
    <source>
        <dbReference type="EMBL" id="TCS80300.1"/>
    </source>
</evidence>
<dbReference type="AlphaFoldDB" id="A0A4R3KBE8"/>
<accession>A0A4R3KBE8</accession>
<dbReference type="OrthoDB" id="9815945at2"/>
<protein>
    <submittedName>
        <fullName evidence="3">Uncharacterized protein DUF2326</fullName>
    </submittedName>
</protein>
<keyword evidence="4" id="KW-1185">Reference proteome</keyword>
<organism evidence="3 4">
    <name type="scientific">Muricomes intestini</name>
    <dbReference type="NCBI Taxonomy" id="1796634"/>
    <lineage>
        <taxon>Bacteria</taxon>
        <taxon>Bacillati</taxon>
        <taxon>Bacillota</taxon>
        <taxon>Clostridia</taxon>
        <taxon>Lachnospirales</taxon>
        <taxon>Lachnospiraceae</taxon>
        <taxon>Muricomes</taxon>
    </lineage>
</organism>
<dbReference type="RefSeq" id="WP_132379982.1">
    <property type="nucleotide sequence ID" value="NZ_SLZZ01000006.1"/>
</dbReference>
<feature type="coiled-coil region" evidence="1">
    <location>
        <begin position="214"/>
        <end position="270"/>
    </location>
</feature>
<reference evidence="3 4" key="1">
    <citation type="submission" date="2019-03" db="EMBL/GenBank/DDBJ databases">
        <title>Genomic Encyclopedia of Type Strains, Phase IV (KMG-IV): sequencing the most valuable type-strain genomes for metagenomic binning, comparative biology and taxonomic classification.</title>
        <authorList>
            <person name="Goeker M."/>
        </authorList>
    </citation>
    <scope>NUCLEOTIDE SEQUENCE [LARGE SCALE GENOMIC DNA]</scope>
    <source>
        <strain evidence="3 4">DSM 29489</strain>
    </source>
</reference>
<evidence type="ECO:0000259" key="2">
    <source>
        <dbReference type="Pfam" id="PF10088"/>
    </source>
</evidence>
<keyword evidence="1" id="KW-0175">Coiled coil</keyword>
<proteinExistence type="predicted"/>
<dbReference type="InterPro" id="IPR018760">
    <property type="entry name" value="DUF2326"/>
</dbReference>
<dbReference type="Pfam" id="PF10088">
    <property type="entry name" value="DUF2326"/>
    <property type="match status" value="1"/>
</dbReference>
<name>A0A4R3KBE8_9FIRM</name>
<evidence type="ECO:0000256" key="1">
    <source>
        <dbReference type="SAM" id="Coils"/>
    </source>
</evidence>
<feature type="coiled-coil region" evidence="1">
    <location>
        <begin position="384"/>
        <end position="415"/>
    </location>
</feature>
<gene>
    <name evidence="3" type="ORF">EDD59_106126</name>
</gene>
<evidence type="ECO:0000313" key="4">
    <source>
        <dbReference type="Proteomes" id="UP000295726"/>
    </source>
</evidence>
<feature type="domain" description="DUF2326" evidence="2">
    <location>
        <begin position="423"/>
        <end position="538"/>
    </location>
</feature>
<dbReference type="Proteomes" id="UP000295726">
    <property type="component" value="Unassembled WGS sequence"/>
</dbReference>
<dbReference type="InterPro" id="IPR027417">
    <property type="entry name" value="P-loop_NTPase"/>
</dbReference>
<dbReference type="Gene3D" id="3.40.50.300">
    <property type="entry name" value="P-loop containing nucleotide triphosphate hydrolases"/>
    <property type="match status" value="1"/>
</dbReference>
<comment type="caution">
    <text evidence="3">The sequence shown here is derived from an EMBL/GenBank/DDBJ whole genome shotgun (WGS) entry which is preliminary data.</text>
</comment>
<sequence length="550" mass="62549">MLKEMRSPAFRIDGEERPPITFHEGLNVVLGMGNGKNSIGKSSAMQAIDFVFGGSTYVKGDGVKHVGHHTIFFTFEFDGQEYRFARNTGDPDIIQVCTDGYALTGETKGKSEFVEWLKGKYDLDYPGLSFRSTLSSFFRMHGKSNVSAQETPLYGVRGDSMQKSLDRLVKLFNRYKDIEASNANLREQDDKLTAYKAARKYQFVSDLVGGDKQYEANSAKIRSLQVELDNLTSEQVEVHSEEDIEKQQKKAELRGRKLKIETQIEAKQRRLNLLDMSLEYGLYPTQADLKSLQEFFPDVNIRKLYEVENYHQKLARILDDQFESEKQAVLLEIADLVGQRKDVSEQIKALGFVGNISKEFLDRHSELKGTIDALKAQNESYLTLRDLKEAKKLANDQLKNAIRQVLTDIEQTINAKMAEYNSTLYSEHHNPPKLTIKEYNSFTFETKGDDGTAAAYKGMIIYDLAILNTTGLPAIAHDSLLYGDLSFELVEGIMKLYMQNKKQVFISFDKQEAHTPETQRILEDHTVIRLSDGTGKLYGQSWDTETEDES</sequence>
<dbReference type="EMBL" id="SLZZ01000006">
    <property type="protein sequence ID" value="TCS80300.1"/>
    <property type="molecule type" value="Genomic_DNA"/>
</dbReference>